<reference evidence="1 2" key="1">
    <citation type="submission" date="2014-11" db="EMBL/GenBank/DDBJ databases">
        <authorList>
            <person name="Park G.-S."/>
            <person name="Hong S.-J."/>
            <person name="Jung B.K."/>
            <person name="Khan A.R."/>
            <person name="Kwak Y."/>
            <person name="Shin J.-H."/>
        </authorList>
    </citation>
    <scope>NUCLEOTIDE SEQUENCE [LARGE SCALE GENOMIC DNA]</scope>
    <source>
        <strain evidence="1 2">DSM 27622</strain>
    </source>
</reference>
<dbReference type="OrthoDB" id="1258764at2"/>
<name>A0A0G3M332_CHRGL</name>
<dbReference type="Proteomes" id="UP000035213">
    <property type="component" value="Chromosome"/>
</dbReference>
<evidence type="ECO:0000313" key="1">
    <source>
        <dbReference type="EMBL" id="AKK72443.1"/>
    </source>
</evidence>
<accession>A0A0G3M332</accession>
<dbReference type="STRING" id="1324352.OK18_07205"/>
<sequence length="170" mass="19775">MKPPVTYADWADLFERFGKGEEVAEAMNSGRFELDAGTAQRFYARAEEGYRARKKLWLDNFQRNFTLENIRTIEELEFVLQNNKKTLAALSGFAYSKGLPKELRENFTNDFKAFVSEFKKTLKDNTGKDNKDREKMLMVINSFNMNEVPQDPIIDEYKDSTPSTGRKIIF</sequence>
<organism evidence="1 2">
    <name type="scientific">Chryseobacterium gallinarum</name>
    <dbReference type="NCBI Taxonomy" id="1324352"/>
    <lineage>
        <taxon>Bacteria</taxon>
        <taxon>Pseudomonadati</taxon>
        <taxon>Bacteroidota</taxon>
        <taxon>Flavobacteriia</taxon>
        <taxon>Flavobacteriales</taxon>
        <taxon>Weeksellaceae</taxon>
        <taxon>Chryseobacterium group</taxon>
        <taxon>Chryseobacterium</taxon>
    </lineage>
</organism>
<evidence type="ECO:0000313" key="2">
    <source>
        <dbReference type="Proteomes" id="UP000035213"/>
    </source>
</evidence>
<protein>
    <submittedName>
        <fullName evidence="1">Uncharacterized protein</fullName>
    </submittedName>
</protein>
<dbReference type="KEGG" id="cgn:OK18_07205"/>
<dbReference type="AlphaFoldDB" id="A0A0G3M332"/>
<gene>
    <name evidence="1" type="ORF">OK18_07205</name>
</gene>
<dbReference type="RefSeq" id="WP_053327571.1">
    <property type="nucleotide sequence ID" value="NZ_CP009928.1"/>
</dbReference>
<dbReference type="EMBL" id="CP009928">
    <property type="protein sequence ID" value="AKK72443.1"/>
    <property type="molecule type" value="Genomic_DNA"/>
</dbReference>
<proteinExistence type="predicted"/>
<dbReference type="PATRIC" id="fig|1324352.5.peg.1519"/>